<accession>A0A953I608</accession>
<dbReference type="Proteomes" id="UP000732377">
    <property type="component" value="Unassembled WGS sequence"/>
</dbReference>
<protein>
    <submittedName>
        <fullName evidence="1">Uncharacterized protein</fullName>
    </submittedName>
</protein>
<dbReference type="AlphaFoldDB" id="A0A953I608"/>
<proteinExistence type="predicted"/>
<dbReference type="RefSeq" id="WP_273381707.1">
    <property type="nucleotide sequence ID" value="NZ_PIUK01000421.1"/>
</dbReference>
<comment type="caution">
    <text evidence="1">The sequence shown here is derived from an EMBL/GenBank/DDBJ whole genome shotgun (WGS) entry which is preliminary data.</text>
</comment>
<organism evidence="1 2">
    <name type="scientific">Symbiobacterium thermophilum</name>
    <dbReference type="NCBI Taxonomy" id="2734"/>
    <lineage>
        <taxon>Bacteria</taxon>
        <taxon>Bacillati</taxon>
        <taxon>Bacillota</taxon>
        <taxon>Clostridia</taxon>
        <taxon>Eubacteriales</taxon>
        <taxon>Symbiobacteriaceae</taxon>
        <taxon>Symbiobacterium</taxon>
    </lineage>
</organism>
<sequence>MEFLSESHQNTFAHLMELNGAPSSRGMAALYLLARFGTRMARYVSPGEIAMDELLEDSKPWSSGERALVQLAAHLLTPWAWPCTVDEALSSLDADNFEVALEALRIAYGK</sequence>
<dbReference type="EMBL" id="PIUK01000421">
    <property type="protein sequence ID" value="MBY6278280.1"/>
    <property type="molecule type" value="Genomic_DNA"/>
</dbReference>
<name>A0A953I608_SYMTR</name>
<evidence type="ECO:0000313" key="1">
    <source>
        <dbReference type="EMBL" id="MBY6278280.1"/>
    </source>
</evidence>
<evidence type="ECO:0000313" key="2">
    <source>
        <dbReference type="Proteomes" id="UP000732377"/>
    </source>
</evidence>
<gene>
    <name evidence="1" type="ORF">CWE10_19350</name>
</gene>
<reference evidence="1" key="1">
    <citation type="submission" date="2017-11" db="EMBL/GenBank/DDBJ databases">
        <title>Three new genomes from thermophilic consortium.</title>
        <authorList>
            <person name="Quaggio R."/>
            <person name="Amgarten D."/>
            <person name="Setubal J.C."/>
        </authorList>
    </citation>
    <scope>NUCLEOTIDE SEQUENCE</scope>
    <source>
        <strain evidence="1">ZCTH01-B2</strain>
    </source>
</reference>